<dbReference type="PROSITE" id="PS00636">
    <property type="entry name" value="DNAJ_1"/>
    <property type="match status" value="1"/>
</dbReference>
<dbReference type="EMBL" id="KV427610">
    <property type="protein sequence ID" value="KZT10091.1"/>
    <property type="molecule type" value="Genomic_DNA"/>
</dbReference>
<keyword evidence="9" id="KW-1185">Reference proteome</keyword>
<dbReference type="GO" id="GO:0005681">
    <property type="term" value="C:spliceosomal complex"/>
    <property type="evidence" value="ECO:0007669"/>
    <property type="project" value="TreeGrafter"/>
</dbReference>
<dbReference type="Pfam" id="PF00226">
    <property type="entry name" value="DnaJ"/>
    <property type="match status" value="1"/>
</dbReference>
<dbReference type="InParanoid" id="A0A165GAY1"/>
<dbReference type="SUPFAM" id="SSF46565">
    <property type="entry name" value="Chaperone J-domain"/>
    <property type="match status" value="1"/>
</dbReference>
<dbReference type="SMART" id="SM00271">
    <property type="entry name" value="DnaJ"/>
    <property type="match status" value="1"/>
</dbReference>
<dbReference type="InterPro" id="IPR036869">
    <property type="entry name" value="J_dom_sf"/>
</dbReference>
<accession>A0A165GAY1</accession>
<dbReference type="Gene3D" id="1.10.287.110">
    <property type="entry name" value="DnaJ domain"/>
    <property type="match status" value="1"/>
</dbReference>
<keyword evidence="4" id="KW-0143">Chaperone</keyword>
<dbReference type="PANTHER" id="PTHR44313">
    <property type="entry name" value="DNAJ HOMOLOG SUBFAMILY C MEMBER 17"/>
    <property type="match status" value="1"/>
</dbReference>
<evidence type="ECO:0000256" key="1">
    <source>
        <dbReference type="ARBA" id="ARBA00004123"/>
    </source>
</evidence>
<dbReference type="PRINTS" id="PR00625">
    <property type="entry name" value="JDOMAIN"/>
</dbReference>
<dbReference type="GeneID" id="63825193"/>
<keyword evidence="5" id="KW-0539">Nucleus</keyword>
<dbReference type="InterPro" id="IPR052094">
    <property type="entry name" value="Pre-mRNA-splicing_ERAD"/>
</dbReference>
<gene>
    <name evidence="8" type="ORF">LAESUDRAFT_722240</name>
</gene>
<dbReference type="PANTHER" id="PTHR44313:SF1">
    <property type="entry name" value="DNAJ HOMOLOG SUBFAMILY C MEMBER 17"/>
    <property type="match status" value="1"/>
</dbReference>
<proteinExistence type="predicted"/>
<keyword evidence="6" id="KW-0175">Coiled coil</keyword>
<dbReference type="PROSITE" id="PS50076">
    <property type="entry name" value="DNAJ_2"/>
    <property type="match status" value="1"/>
</dbReference>
<evidence type="ECO:0000256" key="6">
    <source>
        <dbReference type="SAM" id="Coils"/>
    </source>
</evidence>
<evidence type="ECO:0000313" key="9">
    <source>
        <dbReference type="Proteomes" id="UP000076871"/>
    </source>
</evidence>
<dbReference type="AlphaFoldDB" id="A0A165GAY1"/>
<evidence type="ECO:0000256" key="5">
    <source>
        <dbReference type="ARBA" id="ARBA00023242"/>
    </source>
</evidence>
<name>A0A165GAY1_9APHY</name>
<dbReference type="RefSeq" id="XP_040767831.1">
    <property type="nucleotide sequence ID" value="XM_040908164.1"/>
</dbReference>
<organism evidence="8 9">
    <name type="scientific">Laetiporus sulphureus 93-53</name>
    <dbReference type="NCBI Taxonomy" id="1314785"/>
    <lineage>
        <taxon>Eukaryota</taxon>
        <taxon>Fungi</taxon>
        <taxon>Dikarya</taxon>
        <taxon>Basidiomycota</taxon>
        <taxon>Agaricomycotina</taxon>
        <taxon>Agaricomycetes</taxon>
        <taxon>Polyporales</taxon>
        <taxon>Laetiporus</taxon>
    </lineage>
</organism>
<dbReference type="STRING" id="1314785.A0A165GAY1"/>
<dbReference type="OrthoDB" id="442087at2759"/>
<feature type="domain" description="J" evidence="7">
    <location>
        <begin position="6"/>
        <end position="77"/>
    </location>
</feature>
<evidence type="ECO:0000256" key="3">
    <source>
        <dbReference type="ARBA" id="ARBA00022490"/>
    </source>
</evidence>
<comment type="subcellular location">
    <subcellularLocation>
        <location evidence="2">Cytoplasm</location>
    </subcellularLocation>
    <subcellularLocation>
        <location evidence="1">Nucleus</location>
    </subcellularLocation>
</comment>
<reference evidence="8 9" key="1">
    <citation type="journal article" date="2016" name="Mol. Biol. Evol.">
        <title>Comparative Genomics of Early-Diverging Mushroom-Forming Fungi Provides Insights into the Origins of Lignocellulose Decay Capabilities.</title>
        <authorList>
            <person name="Nagy L.G."/>
            <person name="Riley R."/>
            <person name="Tritt A."/>
            <person name="Adam C."/>
            <person name="Daum C."/>
            <person name="Floudas D."/>
            <person name="Sun H."/>
            <person name="Yadav J.S."/>
            <person name="Pangilinan J."/>
            <person name="Larsson K.H."/>
            <person name="Matsuura K."/>
            <person name="Barry K."/>
            <person name="Labutti K."/>
            <person name="Kuo R."/>
            <person name="Ohm R.A."/>
            <person name="Bhattacharya S.S."/>
            <person name="Shirouzu T."/>
            <person name="Yoshinaga Y."/>
            <person name="Martin F.M."/>
            <person name="Grigoriev I.V."/>
            <person name="Hibbett D.S."/>
        </authorList>
    </citation>
    <scope>NUCLEOTIDE SEQUENCE [LARGE SCALE GENOMIC DNA]</scope>
    <source>
        <strain evidence="8 9">93-53</strain>
    </source>
</reference>
<feature type="coiled-coil region" evidence="6">
    <location>
        <begin position="118"/>
        <end position="149"/>
    </location>
</feature>
<dbReference type="CDD" id="cd06257">
    <property type="entry name" value="DnaJ"/>
    <property type="match status" value="1"/>
</dbReference>
<dbReference type="GO" id="GO:0000390">
    <property type="term" value="P:spliceosomal complex disassembly"/>
    <property type="evidence" value="ECO:0007669"/>
    <property type="project" value="TreeGrafter"/>
</dbReference>
<evidence type="ECO:0000256" key="2">
    <source>
        <dbReference type="ARBA" id="ARBA00004496"/>
    </source>
</evidence>
<evidence type="ECO:0000256" key="4">
    <source>
        <dbReference type="ARBA" id="ARBA00023186"/>
    </source>
</evidence>
<dbReference type="InterPro" id="IPR018253">
    <property type="entry name" value="DnaJ_domain_CS"/>
</dbReference>
<keyword evidence="3" id="KW-0963">Cytoplasm</keyword>
<dbReference type="InterPro" id="IPR001623">
    <property type="entry name" value="DnaJ_domain"/>
</dbReference>
<evidence type="ECO:0000313" key="8">
    <source>
        <dbReference type="EMBL" id="KZT10091.1"/>
    </source>
</evidence>
<dbReference type="Proteomes" id="UP000076871">
    <property type="component" value="Unassembled WGS sequence"/>
</dbReference>
<protein>
    <submittedName>
        <fullName evidence="8">DnaJ-domain-containing protein</fullName>
    </submittedName>
</protein>
<dbReference type="GO" id="GO:0005737">
    <property type="term" value="C:cytoplasm"/>
    <property type="evidence" value="ECO:0007669"/>
    <property type="project" value="UniProtKB-SubCell"/>
</dbReference>
<sequence>MASGLSLYDILGITQDASADAVRKAYKLKALETHPDRLPAGTGAAEIRAAQASFNDVKTAFDVLSDPAKRHVYDNGLNYMRLHVTFDEVQNKLAQERLSRERAEWARQTQLRAQERMREQIYASQKRYEESVEEAKRRYQEKVQAIEKEHCLDHGTEFQTESDLLEPSSPSDGLADEFLQDLRKMNPEWEMRRREAMRRKAERMRAGDRMNREGIRL</sequence>
<evidence type="ECO:0000259" key="7">
    <source>
        <dbReference type="PROSITE" id="PS50076"/>
    </source>
</evidence>